<dbReference type="Gene3D" id="1.10.10.10">
    <property type="entry name" value="Winged helix-like DNA-binding domain superfamily/Winged helix DNA-binding domain"/>
    <property type="match status" value="1"/>
</dbReference>
<keyword evidence="3" id="KW-0238">DNA-binding</keyword>
<dbReference type="Pfam" id="PF08281">
    <property type="entry name" value="Sigma70_r4_2"/>
    <property type="match status" value="1"/>
</dbReference>
<dbReference type="InterPro" id="IPR013249">
    <property type="entry name" value="RNA_pol_sigma70_r4_t2"/>
</dbReference>
<dbReference type="PANTHER" id="PTHR30385">
    <property type="entry name" value="SIGMA FACTOR F FLAGELLAR"/>
    <property type="match status" value="1"/>
</dbReference>
<dbReference type="EMBL" id="KY368640">
    <property type="protein sequence ID" value="APZ82618.1"/>
    <property type="molecule type" value="Genomic_DNA"/>
</dbReference>
<evidence type="ECO:0000259" key="6">
    <source>
        <dbReference type="Pfam" id="PF04542"/>
    </source>
</evidence>
<evidence type="ECO:0000256" key="1">
    <source>
        <dbReference type="ARBA" id="ARBA00023015"/>
    </source>
</evidence>
<feature type="domain" description="RNA polymerase sigma-70 region 2" evidence="6">
    <location>
        <begin position="30"/>
        <end position="93"/>
    </location>
</feature>
<evidence type="ECO:0000313" key="9">
    <source>
        <dbReference type="Proteomes" id="UP000221795"/>
    </source>
</evidence>
<keyword evidence="1" id="KW-0805">Transcription regulation</keyword>
<evidence type="ECO:0000259" key="7">
    <source>
        <dbReference type="Pfam" id="PF08281"/>
    </source>
</evidence>
<organism evidence="8 9">
    <name type="scientific">Bacillus phage vB_BsuM-Goe3</name>
    <dbReference type="NCBI Taxonomy" id="1933063"/>
    <lineage>
        <taxon>Viruses</taxon>
        <taxon>Duplodnaviria</taxon>
        <taxon>Heunggongvirae</taxon>
        <taxon>Uroviricota</taxon>
        <taxon>Caudoviricetes</taxon>
        <taxon>Herelleviridae</taxon>
        <taxon>Bastillevirinae</taxon>
        <taxon>Grisebachstrassevirus</taxon>
        <taxon>Grisebachstrassevirus goe3</taxon>
    </lineage>
</organism>
<dbReference type="InterPro" id="IPR014284">
    <property type="entry name" value="RNA_pol_sigma-70_dom"/>
</dbReference>
<name>A0A217ER95_BPGO3</name>
<dbReference type="Gene3D" id="1.20.120.1810">
    <property type="match status" value="1"/>
</dbReference>
<dbReference type="GO" id="GO:0016987">
    <property type="term" value="F:sigma factor activity"/>
    <property type="evidence" value="ECO:0007669"/>
    <property type="project" value="UniProtKB-KW"/>
</dbReference>
<dbReference type="CDD" id="cd06171">
    <property type="entry name" value="Sigma70_r4"/>
    <property type="match status" value="1"/>
</dbReference>
<dbReference type="InterPro" id="IPR013324">
    <property type="entry name" value="RNA_pol_sigma_r3/r4-like"/>
</dbReference>
<feature type="domain" description="RNA polymerase sigma factor 70 region 4 type 2" evidence="7">
    <location>
        <begin position="192"/>
        <end position="235"/>
    </location>
</feature>
<sequence length="343" mass="39591">MGKIKTLPEEEIRELVAEAKNGSEEAKERLVKNYTRVIRWIVRKRFINAEHSVEDLVNIGMEGLLKAIYNFDEDAGVRFSTYMTRAVSLCISRFCNSNGVVSITEKTRRLAFWIKNQDLEGKSPEVIIEMLGLEKKQLDRVCIALSFLGNGLHPLSTDIPRKAEEGRDPDGRLEDHRRNNDLNGDHWLDRIALKREVEKLPKIQQRILRLNYEVGLSYPEIGKVLGITAAQVGTRNRAAIATLREVFLSEEEIEEIKLKEKRKPFKRMTPEQKEKAIKLLKETTLTYDEIGERVGVTHSPISRLAKEHRPKEIIEANRKRVHQGLVQYKKDRSKKFKEGKTNV</sequence>
<dbReference type="InterPro" id="IPR007627">
    <property type="entry name" value="RNA_pol_sigma70_r2"/>
</dbReference>
<dbReference type="SUPFAM" id="SSF88946">
    <property type="entry name" value="Sigma2 domain of RNA polymerase sigma factors"/>
    <property type="match status" value="1"/>
</dbReference>
<keyword evidence="4" id="KW-0804">Transcription</keyword>
<dbReference type="SUPFAM" id="SSF88659">
    <property type="entry name" value="Sigma3 and sigma4 domains of RNA polymerase sigma factors"/>
    <property type="match status" value="1"/>
</dbReference>
<evidence type="ECO:0000313" key="8">
    <source>
        <dbReference type="EMBL" id="APZ82618.1"/>
    </source>
</evidence>
<organismHost>
    <name type="scientific">Bacillus subtilis</name>
    <dbReference type="NCBI Taxonomy" id="1423"/>
</organismHost>
<protein>
    <submittedName>
        <fullName evidence="8">RNA polymerase sigma factor</fullName>
    </submittedName>
</protein>
<dbReference type="GO" id="GO:0006352">
    <property type="term" value="P:DNA-templated transcription initiation"/>
    <property type="evidence" value="ECO:0007669"/>
    <property type="project" value="InterPro"/>
</dbReference>
<dbReference type="InterPro" id="IPR013325">
    <property type="entry name" value="RNA_pol_sigma_r2"/>
</dbReference>
<keyword evidence="9" id="KW-1185">Reference proteome</keyword>
<accession>A0A217ER95</accession>
<dbReference type="InterPro" id="IPR036388">
    <property type="entry name" value="WH-like_DNA-bd_sf"/>
</dbReference>
<proteinExistence type="predicted"/>
<dbReference type="InterPro" id="IPR000943">
    <property type="entry name" value="RNA_pol_sigma70"/>
</dbReference>
<gene>
    <name evidence="8" type="ORF">Goe3_c15700</name>
</gene>
<dbReference type="GO" id="GO:0003677">
    <property type="term" value="F:DNA binding"/>
    <property type="evidence" value="ECO:0007669"/>
    <property type="project" value="UniProtKB-KW"/>
</dbReference>
<evidence type="ECO:0000256" key="3">
    <source>
        <dbReference type="ARBA" id="ARBA00023125"/>
    </source>
</evidence>
<keyword evidence="2" id="KW-0731">Sigma factor</keyword>
<dbReference type="Proteomes" id="UP000221795">
    <property type="component" value="Segment"/>
</dbReference>
<feature type="compositionally biased region" description="Basic and acidic residues" evidence="5">
    <location>
        <begin position="159"/>
        <end position="179"/>
    </location>
</feature>
<dbReference type="NCBIfam" id="TIGR02937">
    <property type="entry name" value="sigma70-ECF"/>
    <property type="match status" value="1"/>
</dbReference>
<feature type="region of interest" description="Disordered" evidence="5">
    <location>
        <begin position="158"/>
        <end position="179"/>
    </location>
</feature>
<reference evidence="8" key="1">
    <citation type="journal article" date="2017" name="Viruses">
        <title>Characterization of Bacillus subtilis Viruses vB_BsuM-Goe2 and vB_BsuM-Goe3.</title>
        <authorList>
            <person name="Willms I.M."/>
            <person name="Hoppert M."/>
            <person name="Hertel R."/>
        </authorList>
    </citation>
    <scope>NUCLEOTIDE SEQUENCE [LARGE SCALE GENOMIC DNA]</scope>
</reference>
<evidence type="ECO:0000256" key="5">
    <source>
        <dbReference type="SAM" id="MobiDB-lite"/>
    </source>
</evidence>
<evidence type="ECO:0000256" key="4">
    <source>
        <dbReference type="ARBA" id="ARBA00023163"/>
    </source>
</evidence>
<evidence type="ECO:0000256" key="2">
    <source>
        <dbReference type="ARBA" id="ARBA00023082"/>
    </source>
</evidence>
<dbReference type="Pfam" id="PF04542">
    <property type="entry name" value="Sigma70_r2"/>
    <property type="match status" value="1"/>
</dbReference>
<dbReference type="PRINTS" id="PR00046">
    <property type="entry name" value="SIGMA70FCT"/>
</dbReference>